<comment type="caution">
    <text evidence="1">The sequence shown here is derived from an EMBL/GenBank/DDBJ whole genome shotgun (WGS) entry which is preliminary data.</text>
</comment>
<sequence>MSLPTPSDICCANVNISSMLAATLPCCGTARKWVSGPPPAPAASACPRGGATARTRTNIDLDRGKVGHRLTFTYYMGS</sequence>
<reference evidence="1" key="1">
    <citation type="submission" date="2022-03" db="EMBL/GenBank/DDBJ databases">
        <authorList>
            <person name="Tunstrom K."/>
        </authorList>
    </citation>
    <scope>NUCLEOTIDE SEQUENCE</scope>
</reference>
<proteinExistence type="predicted"/>
<dbReference type="EMBL" id="CAKOGL010000026">
    <property type="protein sequence ID" value="CAH2103179.1"/>
    <property type="molecule type" value="Genomic_DNA"/>
</dbReference>
<organism evidence="1 2">
    <name type="scientific">Euphydryas editha</name>
    <name type="common">Edith's checkerspot</name>
    <dbReference type="NCBI Taxonomy" id="104508"/>
    <lineage>
        <taxon>Eukaryota</taxon>
        <taxon>Metazoa</taxon>
        <taxon>Ecdysozoa</taxon>
        <taxon>Arthropoda</taxon>
        <taxon>Hexapoda</taxon>
        <taxon>Insecta</taxon>
        <taxon>Pterygota</taxon>
        <taxon>Neoptera</taxon>
        <taxon>Endopterygota</taxon>
        <taxon>Lepidoptera</taxon>
        <taxon>Glossata</taxon>
        <taxon>Ditrysia</taxon>
        <taxon>Papilionoidea</taxon>
        <taxon>Nymphalidae</taxon>
        <taxon>Nymphalinae</taxon>
        <taxon>Euphydryas</taxon>
    </lineage>
</organism>
<evidence type="ECO:0000313" key="1">
    <source>
        <dbReference type="EMBL" id="CAH2103179.1"/>
    </source>
</evidence>
<protein>
    <submittedName>
        <fullName evidence="1">Uncharacterized protein</fullName>
    </submittedName>
</protein>
<evidence type="ECO:0000313" key="2">
    <source>
        <dbReference type="Proteomes" id="UP001153954"/>
    </source>
</evidence>
<name>A0AAU9V038_EUPED</name>
<accession>A0AAU9V038</accession>
<dbReference type="Proteomes" id="UP001153954">
    <property type="component" value="Unassembled WGS sequence"/>
</dbReference>
<gene>
    <name evidence="1" type="ORF">EEDITHA_LOCUS17723</name>
</gene>
<dbReference type="AlphaFoldDB" id="A0AAU9V038"/>
<keyword evidence="2" id="KW-1185">Reference proteome</keyword>